<dbReference type="GO" id="GO:0003727">
    <property type="term" value="F:single-stranded RNA binding"/>
    <property type="evidence" value="ECO:0007669"/>
    <property type="project" value="InterPro"/>
</dbReference>
<sequence length="125" mass="13808">MPEATESNSVRVDVWTWAVRLFPTRSIAAAAARGGHIKINGKGVKPAQAVKVGDIVHTRLGDLERTVVVSKIISRRVGAAIAVDCYEDRTPIKVKSEVLHVAQRERGSGRPTKRDRRLTDRLRGF</sequence>
<feature type="domain" description="RNA-binding S4" evidence="6">
    <location>
        <begin position="10"/>
        <end position="73"/>
    </location>
</feature>
<dbReference type="PIRSF" id="PIRSF016821">
    <property type="entry name" value="HSP15"/>
    <property type="match status" value="1"/>
</dbReference>
<name>A0A871YDL1_9ACTN</name>
<evidence type="ECO:0000256" key="1">
    <source>
        <dbReference type="ARBA" id="ARBA00008396"/>
    </source>
</evidence>
<protein>
    <submittedName>
        <fullName evidence="7">RNA-binding S4 domain-containing protein</fullName>
    </submittedName>
</protein>
<dbReference type="GO" id="GO:0043023">
    <property type="term" value="F:ribosomal large subunit binding"/>
    <property type="evidence" value="ECO:0007669"/>
    <property type="project" value="InterPro"/>
</dbReference>
<dbReference type="InterPro" id="IPR002942">
    <property type="entry name" value="S4_RNA-bd"/>
</dbReference>
<dbReference type="Pfam" id="PF01479">
    <property type="entry name" value="S4"/>
    <property type="match status" value="1"/>
</dbReference>
<dbReference type="PROSITE" id="PS50889">
    <property type="entry name" value="S4"/>
    <property type="match status" value="1"/>
</dbReference>
<comment type="similarity">
    <text evidence="1">Belongs to the HSP15 family.</text>
</comment>
<gene>
    <name evidence="7" type="primary">hslR</name>
    <name evidence="7" type="ORF">HULAa55C9_00003</name>
</gene>
<dbReference type="AlphaFoldDB" id="A0A871YDL1"/>
<evidence type="ECO:0000313" key="7">
    <source>
        <dbReference type="EMBL" id="QOV08888.1"/>
    </source>
</evidence>
<evidence type="ECO:0000256" key="4">
    <source>
        <dbReference type="PROSITE-ProRule" id="PRU00182"/>
    </source>
</evidence>
<dbReference type="GO" id="GO:0034605">
    <property type="term" value="P:cellular response to heat"/>
    <property type="evidence" value="ECO:0007669"/>
    <property type="project" value="InterPro"/>
</dbReference>
<proteinExistence type="inferred from homology"/>
<organism evidence="7">
    <name type="scientific">uncultured Actinomycetes bacterium</name>
    <dbReference type="NCBI Taxonomy" id="152507"/>
    <lineage>
        <taxon>Bacteria</taxon>
        <taxon>Bacillati</taxon>
        <taxon>Actinomycetota</taxon>
        <taxon>Actinomycetes</taxon>
        <taxon>environmental samples</taxon>
    </lineage>
</organism>
<keyword evidence="2 4" id="KW-0694">RNA-binding</keyword>
<dbReference type="SMART" id="SM00363">
    <property type="entry name" value="S4"/>
    <property type="match status" value="1"/>
</dbReference>
<dbReference type="CDD" id="cd00165">
    <property type="entry name" value="S4"/>
    <property type="match status" value="1"/>
</dbReference>
<accession>A0A871YDL1</accession>
<dbReference type="InterPro" id="IPR025708">
    <property type="entry name" value="HSP15"/>
</dbReference>
<dbReference type="EMBL" id="MW122876">
    <property type="protein sequence ID" value="QOV08888.1"/>
    <property type="molecule type" value="Genomic_DNA"/>
</dbReference>
<dbReference type="Gene3D" id="3.10.290.10">
    <property type="entry name" value="RNA-binding S4 domain"/>
    <property type="match status" value="1"/>
</dbReference>
<evidence type="ECO:0000256" key="3">
    <source>
        <dbReference type="ARBA" id="ARBA00023125"/>
    </source>
</evidence>
<dbReference type="GO" id="GO:0003677">
    <property type="term" value="F:DNA binding"/>
    <property type="evidence" value="ECO:0007669"/>
    <property type="project" value="UniProtKB-KW"/>
</dbReference>
<evidence type="ECO:0000259" key="6">
    <source>
        <dbReference type="SMART" id="SM00363"/>
    </source>
</evidence>
<feature type="region of interest" description="Disordered" evidence="5">
    <location>
        <begin position="103"/>
        <end position="125"/>
    </location>
</feature>
<keyword evidence="3" id="KW-0238">DNA-binding</keyword>
<dbReference type="SUPFAM" id="SSF55174">
    <property type="entry name" value="Alpha-L RNA-binding motif"/>
    <property type="match status" value="1"/>
</dbReference>
<dbReference type="InterPro" id="IPR036986">
    <property type="entry name" value="S4_RNA-bd_sf"/>
</dbReference>
<evidence type="ECO:0000256" key="5">
    <source>
        <dbReference type="SAM" id="MobiDB-lite"/>
    </source>
</evidence>
<reference evidence="7" key="1">
    <citation type="submission" date="2020-10" db="EMBL/GenBank/DDBJ databases">
        <title>Diverse heliorhodopsins detected via functional metagenomics in peat lake Actinobacteria, Chloroflexi and Archaea.</title>
        <authorList>
            <person name="Chazan A."/>
            <person name="Rozenberg A."/>
            <person name="Tahan R."/>
            <person name="Mannen K."/>
            <person name="Nagata T."/>
            <person name="Yaish S."/>
            <person name="Larom S."/>
            <person name="Kandori H."/>
            <person name="Inoue K."/>
            <person name="Beja O."/>
            <person name="Pushkarev A."/>
        </authorList>
    </citation>
    <scope>NUCLEOTIDE SEQUENCE</scope>
</reference>
<evidence type="ECO:0000256" key="2">
    <source>
        <dbReference type="ARBA" id="ARBA00022884"/>
    </source>
</evidence>